<reference evidence="7" key="1">
    <citation type="journal article" date="2020" name="mSystems">
        <title>Genome- and Community-Level Interaction Insights into Carbon Utilization and Element Cycling Functions of Hydrothermarchaeota in Hydrothermal Sediment.</title>
        <authorList>
            <person name="Zhou Z."/>
            <person name="Liu Y."/>
            <person name="Xu W."/>
            <person name="Pan J."/>
            <person name="Luo Z.H."/>
            <person name="Li M."/>
        </authorList>
    </citation>
    <scope>NUCLEOTIDE SEQUENCE [LARGE SCALE GENOMIC DNA]</scope>
    <source>
        <strain evidence="7">HyVt-369</strain>
    </source>
</reference>
<dbReference type="Proteomes" id="UP000885695">
    <property type="component" value="Unassembled WGS sequence"/>
</dbReference>
<keyword evidence="3" id="KW-0133">Cell shape</keyword>
<evidence type="ECO:0000313" key="7">
    <source>
        <dbReference type="EMBL" id="HEB13580.1"/>
    </source>
</evidence>
<feature type="transmembrane region" description="Helical" evidence="6">
    <location>
        <begin position="67"/>
        <end position="83"/>
    </location>
</feature>
<keyword evidence="2 6" id="KW-0812">Transmembrane</keyword>
<evidence type="ECO:0000256" key="6">
    <source>
        <dbReference type="SAM" id="Phobius"/>
    </source>
</evidence>
<dbReference type="Pfam" id="PF01098">
    <property type="entry name" value="FTSW_RODA_SPOVE"/>
    <property type="match status" value="1"/>
</dbReference>
<comment type="caution">
    <text evidence="7">The sequence shown here is derived from an EMBL/GenBank/DDBJ whole genome shotgun (WGS) entry which is preliminary data.</text>
</comment>
<gene>
    <name evidence="7" type="ORF">ENI13_01220</name>
</gene>
<proteinExistence type="predicted"/>
<dbReference type="GO" id="GO:0051301">
    <property type="term" value="P:cell division"/>
    <property type="evidence" value="ECO:0007669"/>
    <property type="project" value="InterPro"/>
</dbReference>
<dbReference type="AlphaFoldDB" id="A0A7C1T212"/>
<feature type="transmembrane region" description="Helical" evidence="6">
    <location>
        <begin position="190"/>
        <end position="216"/>
    </location>
</feature>
<evidence type="ECO:0000256" key="4">
    <source>
        <dbReference type="ARBA" id="ARBA00022989"/>
    </source>
</evidence>
<keyword evidence="4 6" id="KW-1133">Transmembrane helix</keyword>
<name>A0A7C1T212_UNCC3</name>
<dbReference type="EMBL" id="DRHL01000069">
    <property type="protein sequence ID" value="HEB13580.1"/>
    <property type="molecule type" value="Genomic_DNA"/>
</dbReference>
<feature type="transmembrane region" description="Helical" evidence="6">
    <location>
        <begin position="89"/>
        <end position="106"/>
    </location>
</feature>
<evidence type="ECO:0000256" key="5">
    <source>
        <dbReference type="ARBA" id="ARBA00023136"/>
    </source>
</evidence>
<evidence type="ECO:0000256" key="2">
    <source>
        <dbReference type="ARBA" id="ARBA00022692"/>
    </source>
</evidence>
<dbReference type="GO" id="GO:0005886">
    <property type="term" value="C:plasma membrane"/>
    <property type="evidence" value="ECO:0007669"/>
    <property type="project" value="TreeGrafter"/>
</dbReference>
<feature type="transmembrane region" description="Helical" evidence="6">
    <location>
        <begin position="34"/>
        <end position="55"/>
    </location>
</feature>
<dbReference type="GO" id="GO:0015648">
    <property type="term" value="F:lipid-linked peptidoglycan transporter activity"/>
    <property type="evidence" value="ECO:0007669"/>
    <property type="project" value="TreeGrafter"/>
</dbReference>
<evidence type="ECO:0000256" key="3">
    <source>
        <dbReference type="ARBA" id="ARBA00022960"/>
    </source>
</evidence>
<accession>A0A7C1T212</accession>
<protein>
    <recommendedName>
        <fullName evidence="8">Rod shape-determining protein RodA</fullName>
    </recommendedName>
</protein>
<keyword evidence="5 6" id="KW-0472">Membrane</keyword>
<dbReference type="GO" id="GO:0032153">
    <property type="term" value="C:cell division site"/>
    <property type="evidence" value="ECO:0007669"/>
    <property type="project" value="TreeGrafter"/>
</dbReference>
<feature type="transmembrane region" description="Helical" evidence="6">
    <location>
        <begin position="265"/>
        <end position="283"/>
    </location>
</feature>
<dbReference type="PANTHER" id="PTHR30474">
    <property type="entry name" value="CELL CYCLE PROTEIN"/>
    <property type="match status" value="1"/>
</dbReference>
<feature type="transmembrane region" description="Helical" evidence="6">
    <location>
        <begin position="111"/>
        <end position="129"/>
    </location>
</feature>
<dbReference type="PANTHER" id="PTHR30474:SF1">
    <property type="entry name" value="PEPTIDOGLYCAN GLYCOSYLTRANSFERASE MRDB"/>
    <property type="match status" value="1"/>
</dbReference>
<dbReference type="GO" id="GO:0008360">
    <property type="term" value="P:regulation of cell shape"/>
    <property type="evidence" value="ECO:0007669"/>
    <property type="project" value="UniProtKB-KW"/>
</dbReference>
<comment type="subcellular location">
    <subcellularLocation>
        <location evidence="1">Membrane</location>
        <topology evidence="1">Multi-pass membrane protein</topology>
    </subcellularLocation>
</comment>
<evidence type="ECO:0000256" key="1">
    <source>
        <dbReference type="ARBA" id="ARBA00004141"/>
    </source>
</evidence>
<dbReference type="InterPro" id="IPR001182">
    <property type="entry name" value="FtsW/RodA"/>
</dbReference>
<sequence length="290" mass="31859">MLFLYGTGVAALIGLLLFAPEIRGVKGWYRIGEITIDPIEYIKIVLVILLARFFASRHIEVYRLRNIIFSAIYFVPPILLVFLQPDLGAAVLLLILWVVMLLVAGMKLKHFFALVIAGLLVFSLGWTFVLQDYQKDRLISFVEPEFDPLGTGWSQQQSRIAIGSGGLIGQGIGGGTQTQYGFLSEPHTDFIFAAIAEELGLVGIMSMFFLLLLVIWRIIKIGLDANTNFAKLFAAGFATLFIVEATINIGMNLGFLPIIGLPLPFVSYGGSIIIMTSIAFGILQSIKAHS</sequence>
<evidence type="ECO:0008006" key="8">
    <source>
        <dbReference type="Google" id="ProtNLM"/>
    </source>
</evidence>
<organism evidence="7">
    <name type="scientific">candidate division CPR3 bacterium</name>
    <dbReference type="NCBI Taxonomy" id="2268181"/>
    <lineage>
        <taxon>Bacteria</taxon>
        <taxon>Bacteria division CPR3</taxon>
    </lineage>
</organism>
<feature type="transmembrane region" description="Helical" evidence="6">
    <location>
        <begin position="237"/>
        <end position="259"/>
    </location>
</feature>